<evidence type="ECO:0000313" key="3">
    <source>
        <dbReference type="Proteomes" id="UP000214720"/>
    </source>
</evidence>
<dbReference type="AlphaFoldDB" id="A0A226WSQ2"/>
<feature type="compositionally biased region" description="Gly residues" evidence="1">
    <location>
        <begin position="1"/>
        <end position="10"/>
    </location>
</feature>
<organism evidence="2 3">
    <name type="scientific">Caballeronia sordidicola</name>
    <name type="common">Burkholderia sordidicola</name>
    <dbReference type="NCBI Taxonomy" id="196367"/>
    <lineage>
        <taxon>Bacteria</taxon>
        <taxon>Pseudomonadati</taxon>
        <taxon>Pseudomonadota</taxon>
        <taxon>Betaproteobacteria</taxon>
        <taxon>Burkholderiales</taxon>
        <taxon>Burkholderiaceae</taxon>
        <taxon>Caballeronia</taxon>
    </lineage>
</organism>
<feature type="region of interest" description="Disordered" evidence="1">
    <location>
        <begin position="1"/>
        <end position="30"/>
    </location>
</feature>
<accession>A0A226WSQ2</accession>
<feature type="compositionally biased region" description="Low complexity" evidence="1">
    <location>
        <begin position="11"/>
        <end position="20"/>
    </location>
</feature>
<name>A0A226WSQ2_CABSO</name>
<dbReference type="EMBL" id="MTHB01000230">
    <property type="protein sequence ID" value="OXC74133.1"/>
    <property type="molecule type" value="Genomic_DNA"/>
</dbReference>
<sequence>MSRSGSGFGDPLGDPLGDPSCQRQQRGALRIPAVSRSGQFKFKPAKTFDVNPSAEACSSAPFAGASKTLVIALP</sequence>
<comment type="caution">
    <text evidence="2">The sequence shown here is derived from an EMBL/GenBank/DDBJ whole genome shotgun (WGS) entry which is preliminary data.</text>
</comment>
<protein>
    <submittedName>
        <fullName evidence="2">Uncharacterized protein</fullName>
    </submittedName>
</protein>
<dbReference type="Proteomes" id="UP000214720">
    <property type="component" value="Unassembled WGS sequence"/>
</dbReference>
<reference evidence="3" key="1">
    <citation type="submission" date="2017-01" db="EMBL/GenBank/DDBJ databases">
        <title>Genome Analysis of Deinococcus marmoris KOPRI26562.</title>
        <authorList>
            <person name="Kim J.H."/>
            <person name="Oh H.-M."/>
        </authorList>
    </citation>
    <scope>NUCLEOTIDE SEQUENCE [LARGE SCALE GENOMIC DNA]</scope>
    <source>
        <strain evidence="3">PAMC 26633</strain>
    </source>
</reference>
<proteinExistence type="predicted"/>
<gene>
    <name evidence="2" type="ORF">BSU04_33490</name>
</gene>
<evidence type="ECO:0000256" key="1">
    <source>
        <dbReference type="SAM" id="MobiDB-lite"/>
    </source>
</evidence>
<evidence type="ECO:0000313" key="2">
    <source>
        <dbReference type="EMBL" id="OXC74133.1"/>
    </source>
</evidence>